<evidence type="ECO:0000313" key="3">
    <source>
        <dbReference type="Proteomes" id="UP001236369"/>
    </source>
</evidence>
<evidence type="ECO:0000313" key="2">
    <source>
        <dbReference type="EMBL" id="MDQ0444215.1"/>
    </source>
</evidence>
<dbReference type="InterPro" id="IPR054189">
    <property type="entry name" value="DUF6894"/>
</dbReference>
<comment type="caution">
    <text evidence="2">The sequence shown here is derived from an EMBL/GenBank/DDBJ whole genome shotgun (WGS) entry which is preliminary data.</text>
</comment>
<reference evidence="2 3" key="1">
    <citation type="submission" date="2023-07" db="EMBL/GenBank/DDBJ databases">
        <title>Genomic Encyclopedia of Type Strains, Phase IV (KMG-IV): sequencing the most valuable type-strain genomes for metagenomic binning, comparative biology and taxonomic classification.</title>
        <authorList>
            <person name="Goeker M."/>
        </authorList>
    </citation>
    <scope>NUCLEOTIDE SEQUENCE [LARGE SCALE GENOMIC DNA]</scope>
    <source>
        <strain evidence="2 3">DSM 19562</strain>
    </source>
</reference>
<keyword evidence="3" id="KW-1185">Reference proteome</keyword>
<dbReference type="EMBL" id="JAUSVV010000010">
    <property type="protein sequence ID" value="MDQ0444215.1"/>
    <property type="molecule type" value="Genomic_DNA"/>
</dbReference>
<organism evidence="2 3">
    <name type="scientific">Methylobacterium persicinum</name>
    <dbReference type="NCBI Taxonomy" id="374426"/>
    <lineage>
        <taxon>Bacteria</taxon>
        <taxon>Pseudomonadati</taxon>
        <taxon>Pseudomonadota</taxon>
        <taxon>Alphaproteobacteria</taxon>
        <taxon>Hyphomicrobiales</taxon>
        <taxon>Methylobacteriaceae</taxon>
        <taxon>Methylobacterium</taxon>
    </lineage>
</organism>
<name>A0ABU0HPG2_9HYPH</name>
<gene>
    <name evidence="2" type="ORF">QO016_003725</name>
</gene>
<dbReference type="Pfam" id="PF21834">
    <property type="entry name" value="DUF6894"/>
    <property type="match status" value="1"/>
</dbReference>
<feature type="domain" description="DUF6894" evidence="1">
    <location>
        <begin position="5"/>
        <end position="65"/>
    </location>
</feature>
<dbReference type="RefSeq" id="WP_238250557.1">
    <property type="nucleotide sequence ID" value="NZ_BPQX01000043.1"/>
</dbReference>
<accession>A0ABU0HPG2</accession>
<protein>
    <recommendedName>
        <fullName evidence="1">DUF6894 domain-containing protein</fullName>
    </recommendedName>
</protein>
<evidence type="ECO:0000259" key="1">
    <source>
        <dbReference type="Pfam" id="PF21834"/>
    </source>
</evidence>
<sequence>MPTRLYRFHCVGPGGDAIFDLRGRRLPTLAQVRAHADRVALAHMEAGEADWTRWFVDVHDDRGRRTLVRAFTAVRLRPDPLPRDA</sequence>
<dbReference type="Proteomes" id="UP001236369">
    <property type="component" value="Unassembled WGS sequence"/>
</dbReference>
<proteinExistence type="predicted"/>